<feature type="region of interest" description="Disordered" evidence="2">
    <location>
        <begin position="1"/>
        <end position="22"/>
    </location>
</feature>
<name>A0A8X7BNL6_9ARAC</name>
<dbReference type="GO" id="GO:0006624">
    <property type="term" value="P:vacuolar protein processing"/>
    <property type="evidence" value="ECO:0007669"/>
    <property type="project" value="TreeGrafter"/>
</dbReference>
<evidence type="ECO:0000313" key="4">
    <source>
        <dbReference type="Proteomes" id="UP000886998"/>
    </source>
</evidence>
<dbReference type="GO" id="GO:0004197">
    <property type="term" value="F:cysteine-type endopeptidase activity"/>
    <property type="evidence" value="ECO:0007669"/>
    <property type="project" value="TreeGrafter"/>
</dbReference>
<keyword evidence="4" id="KW-1185">Reference proteome</keyword>
<comment type="similarity">
    <text evidence="1">Belongs to the peptidase C13 family.</text>
</comment>
<dbReference type="Pfam" id="PF01650">
    <property type="entry name" value="Peptidase_C13"/>
    <property type="match status" value="1"/>
</dbReference>
<evidence type="ECO:0000256" key="2">
    <source>
        <dbReference type="SAM" id="MobiDB-lite"/>
    </source>
</evidence>
<dbReference type="Gene3D" id="3.40.50.1460">
    <property type="match status" value="1"/>
</dbReference>
<dbReference type="OrthoDB" id="192611at2759"/>
<sequence length="101" mass="11121">MAVLKGDEKTLADVGSSKVRKSGSSDHVFVYFADLGAPGLIAFPEDELSEMDLNRTINYMYENNMYGKMVTYIEACESGSMFENILLNNTNVYATTAANSE</sequence>
<accession>A0A8X7BNL6</accession>
<dbReference type="PANTHER" id="PTHR12000:SF42">
    <property type="entry name" value="LEGUMAIN"/>
    <property type="match status" value="1"/>
</dbReference>
<gene>
    <name evidence="3" type="primary">Lgmn</name>
    <name evidence="3" type="ORF">TNIN_64781</name>
</gene>
<dbReference type="GO" id="GO:0051603">
    <property type="term" value="P:proteolysis involved in protein catabolic process"/>
    <property type="evidence" value="ECO:0007669"/>
    <property type="project" value="TreeGrafter"/>
</dbReference>
<dbReference type="PRINTS" id="PR00776">
    <property type="entry name" value="HEMOGLOBNASE"/>
</dbReference>
<protein>
    <submittedName>
        <fullName evidence="3">Legumain</fullName>
    </submittedName>
</protein>
<dbReference type="Proteomes" id="UP000886998">
    <property type="component" value="Unassembled WGS sequence"/>
</dbReference>
<organism evidence="3 4">
    <name type="scientific">Trichonephila inaurata madagascariensis</name>
    <dbReference type="NCBI Taxonomy" id="2747483"/>
    <lineage>
        <taxon>Eukaryota</taxon>
        <taxon>Metazoa</taxon>
        <taxon>Ecdysozoa</taxon>
        <taxon>Arthropoda</taxon>
        <taxon>Chelicerata</taxon>
        <taxon>Arachnida</taxon>
        <taxon>Araneae</taxon>
        <taxon>Araneomorphae</taxon>
        <taxon>Entelegynae</taxon>
        <taxon>Araneoidea</taxon>
        <taxon>Nephilidae</taxon>
        <taxon>Trichonephila</taxon>
        <taxon>Trichonephila inaurata</taxon>
    </lineage>
</organism>
<evidence type="ECO:0000313" key="3">
    <source>
        <dbReference type="EMBL" id="GFY38821.1"/>
    </source>
</evidence>
<dbReference type="GO" id="GO:0005773">
    <property type="term" value="C:vacuole"/>
    <property type="evidence" value="ECO:0007669"/>
    <property type="project" value="GOC"/>
</dbReference>
<comment type="caution">
    <text evidence="3">The sequence shown here is derived from an EMBL/GenBank/DDBJ whole genome shotgun (WGS) entry which is preliminary data.</text>
</comment>
<dbReference type="EMBL" id="BMAV01001084">
    <property type="protein sequence ID" value="GFY38821.1"/>
    <property type="molecule type" value="Genomic_DNA"/>
</dbReference>
<dbReference type="AlphaFoldDB" id="A0A8X7BNL6"/>
<feature type="compositionally biased region" description="Basic and acidic residues" evidence="2">
    <location>
        <begin position="1"/>
        <end position="11"/>
    </location>
</feature>
<dbReference type="InterPro" id="IPR001096">
    <property type="entry name" value="Peptidase_C13"/>
</dbReference>
<reference evidence="3" key="1">
    <citation type="submission" date="2020-08" db="EMBL/GenBank/DDBJ databases">
        <title>Multicomponent nature underlies the extraordinary mechanical properties of spider dragline silk.</title>
        <authorList>
            <person name="Kono N."/>
            <person name="Nakamura H."/>
            <person name="Mori M."/>
            <person name="Yoshida Y."/>
            <person name="Ohtoshi R."/>
            <person name="Malay A.D."/>
            <person name="Moran D.A.P."/>
            <person name="Tomita M."/>
            <person name="Numata K."/>
            <person name="Arakawa K."/>
        </authorList>
    </citation>
    <scope>NUCLEOTIDE SEQUENCE</scope>
</reference>
<proteinExistence type="inferred from homology"/>
<dbReference type="PANTHER" id="PTHR12000">
    <property type="entry name" value="HEMOGLOBINASE FAMILY MEMBER"/>
    <property type="match status" value="1"/>
</dbReference>
<evidence type="ECO:0000256" key="1">
    <source>
        <dbReference type="ARBA" id="ARBA00009941"/>
    </source>
</evidence>